<name>A0ABP4T4F4_9ACTN</name>
<keyword evidence="1 3" id="KW-0689">Ribosomal protein</keyword>
<dbReference type="Gene3D" id="3.30.1320.10">
    <property type="match status" value="1"/>
</dbReference>
<evidence type="ECO:0000256" key="3">
    <source>
        <dbReference type="HAMAP-Rule" id="MF_00385"/>
    </source>
</evidence>
<comment type="similarity">
    <text evidence="3">Belongs to the bacterial ribosomal protein bS16 family.</text>
</comment>
<evidence type="ECO:0000313" key="5">
    <source>
        <dbReference type="EMBL" id="GAA1682164.1"/>
    </source>
</evidence>
<dbReference type="PANTHER" id="PTHR12919">
    <property type="entry name" value="30S RIBOSOMAL PROTEIN S16"/>
    <property type="match status" value="1"/>
</dbReference>
<evidence type="ECO:0000313" key="6">
    <source>
        <dbReference type="Proteomes" id="UP001500618"/>
    </source>
</evidence>
<dbReference type="Pfam" id="PF00886">
    <property type="entry name" value="Ribosomal_S16"/>
    <property type="match status" value="1"/>
</dbReference>
<keyword evidence="2 3" id="KW-0687">Ribonucleoprotein</keyword>
<feature type="region of interest" description="Disordered" evidence="4">
    <location>
        <begin position="83"/>
        <end position="150"/>
    </location>
</feature>
<reference evidence="6" key="1">
    <citation type="journal article" date="2019" name="Int. J. Syst. Evol. Microbiol.">
        <title>The Global Catalogue of Microorganisms (GCM) 10K type strain sequencing project: providing services to taxonomists for standard genome sequencing and annotation.</title>
        <authorList>
            <consortium name="The Broad Institute Genomics Platform"/>
            <consortium name="The Broad Institute Genome Sequencing Center for Infectious Disease"/>
            <person name="Wu L."/>
            <person name="Ma J."/>
        </authorList>
    </citation>
    <scope>NUCLEOTIDE SEQUENCE [LARGE SCALE GENOMIC DNA]</scope>
    <source>
        <strain evidence="6">JCM 14718</strain>
    </source>
</reference>
<gene>
    <name evidence="3 5" type="primary">rpsP</name>
    <name evidence="5" type="ORF">GCM10009765_34180</name>
</gene>
<evidence type="ECO:0000256" key="2">
    <source>
        <dbReference type="ARBA" id="ARBA00023274"/>
    </source>
</evidence>
<protein>
    <recommendedName>
        <fullName evidence="3">Small ribosomal subunit protein bS16</fullName>
    </recommendedName>
</protein>
<dbReference type="NCBIfam" id="TIGR00002">
    <property type="entry name" value="S16"/>
    <property type="match status" value="1"/>
</dbReference>
<dbReference type="GO" id="GO:0005840">
    <property type="term" value="C:ribosome"/>
    <property type="evidence" value="ECO:0007669"/>
    <property type="project" value="UniProtKB-KW"/>
</dbReference>
<keyword evidence="6" id="KW-1185">Reference proteome</keyword>
<feature type="compositionally biased region" description="Basic and acidic residues" evidence="4">
    <location>
        <begin position="83"/>
        <end position="101"/>
    </location>
</feature>
<proteinExistence type="inferred from homology"/>
<sequence length="150" mass="16259">MATKIKLMRLGKMRAPHYRIVVADARTKRDGRAIESIGLYHPKEDPSFIEVNSDRALYWLGVGAQPTAAVEVLLKLTGDWQKFKGEDAPPPLKVKEPKAARPEIGTVFAESDKANEDGKGSATTPKKRAPKKDDKAAEKAAEPAAPAAEA</sequence>
<dbReference type="EMBL" id="BAAANY010000010">
    <property type="protein sequence ID" value="GAA1682164.1"/>
    <property type="molecule type" value="Genomic_DNA"/>
</dbReference>
<dbReference type="InterPro" id="IPR023803">
    <property type="entry name" value="Ribosomal_bS16_dom_sf"/>
</dbReference>
<dbReference type="InterPro" id="IPR000307">
    <property type="entry name" value="Ribosomal_bS16"/>
</dbReference>
<comment type="caution">
    <text evidence="5">The sequence shown here is derived from an EMBL/GenBank/DDBJ whole genome shotgun (WGS) entry which is preliminary data.</text>
</comment>
<dbReference type="Proteomes" id="UP001500618">
    <property type="component" value="Unassembled WGS sequence"/>
</dbReference>
<feature type="compositionally biased region" description="Basic and acidic residues" evidence="4">
    <location>
        <begin position="110"/>
        <end position="119"/>
    </location>
</feature>
<organism evidence="5 6">
    <name type="scientific">Fodinicola feengrottensis</name>
    <dbReference type="NCBI Taxonomy" id="435914"/>
    <lineage>
        <taxon>Bacteria</taxon>
        <taxon>Bacillati</taxon>
        <taxon>Actinomycetota</taxon>
        <taxon>Actinomycetes</taxon>
        <taxon>Mycobacteriales</taxon>
        <taxon>Fodinicola</taxon>
    </lineage>
</organism>
<dbReference type="HAMAP" id="MF_00385">
    <property type="entry name" value="Ribosomal_bS16"/>
    <property type="match status" value="1"/>
</dbReference>
<accession>A0ABP4T4F4</accession>
<evidence type="ECO:0000256" key="4">
    <source>
        <dbReference type="SAM" id="MobiDB-lite"/>
    </source>
</evidence>
<dbReference type="SUPFAM" id="SSF54565">
    <property type="entry name" value="Ribosomal protein S16"/>
    <property type="match status" value="1"/>
</dbReference>
<feature type="compositionally biased region" description="Basic and acidic residues" evidence="4">
    <location>
        <begin position="131"/>
        <end position="141"/>
    </location>
</feature>
<dbReference type="NCBIfam" id="NF011093">
    <property type="entry name" value="PRK14520.1"/>
    <property type="match status" value="1"/>
</dbReference>
<evidence type="ECO:0000256" key="1">
    <source>
        <dbReference type="ARBA" id="ARBA00022980"/>
    </source>
</evidence>
<dbReference type="RefSeq" id="WP_344311253.1">
    <property type="nucleotide sequence ID" value="NZ_BAAANY010000010.1"/>
</dbReference>
<dbReference type="PANTHER" id="PTHR12919:SF20">
    <property type="entry name" value="SMALL RIBOSOMAL SUBUNIT PROTEIN BS16M"/>
    <property type="match status" value="1"/>
</dbReference>